<gene>
    <name evidence="2" type="ORF">SAMN02982985_05171</name>
</gene>
<accession>A0A1I4TDA6</accession>
<proteinExistence type="predicted"/>
<evidence type="ECO:0000313" key="2">
    <source>
        <dbReference type="EMBL" id="SFM74547.1"/>
    </source>
</evidence>
<evidence type="ECO:0000256" key="1">
    <source>
        <dbReference type="SAM" id="MobiDB-lite"/>
    </source>
</evidence>
<dbReference type="Proteomes" id="UP000199470">
    <property type="component" value="Unassembled WGS sequence"/>
</dbReference>
<dbReference type="STRING" id="758825.SAMN02982985_05171"/>
<feature type="compositionally biased region" description="Acidic residues" evidence="1">
    <location>
        <begin position="313"/>
        <end position="336"/>
    </location>
</feature>
<protein>
    <submittedName>
        <fullName evidence="2">Uncharacterized protein</fullName>
    </submittedName>
</protein>
<feature type="region of interest" description="Disordered" evidence="1">
    <location>
        <begin position="451"/>
        <end position="471"/>
    </location>
</feature>
<feature type="region of interest" description="Disordered" evidence="1">
    <location>
        <begin position="297"/>
        <end position="336"/>
    </location>
</feature>
<dbReference type="EMBL" id="FOTW01000030">
    <property type="protein sequence ID" value="SFM74547.1"/>
    <property type="molecule type" value="Genomic_DNA"/>
</dbReference>
<organism evidence="2 3">
    <name type="scientific">Rugamonas rubra</name>
    <dbReference type="NCBI Taxonomy" id="758825"/>
    <lineage>
        <taxon>Bacteria</taxon>
        <taxon>Pseudomonadati</taxon>
        <taxon>Pseudomonadota</taxon>
        <taxon>Betaproteobacteria</taxon>
        <taxon>Burkholderiales</taxon>
        <taxon>Oxalobacteraceae</taxon>
        <taxon>Telluria group</taxon>
        <taxon>Rugamonas</taxon>
    </lineage>
</organism>
<dbReference type="RefSeq" id="WP_245774454.1">
    <property type="nucleotide sequence ID" value="NZ_FOTW01000030.1"/>
</dbReference>
<keyword evidence="3" id="KW-1185">Reference proteome</keyword>
<evidence type="ECO:0000313" key="3">
    <source>
        <dbReference type="Proteomes" id="UP000199470"/>
    </source>
</evidence>
<name>A0A1I4TDA6_9BURK</name>
<reference evidence="2 3" key="1">
    <citation type="submission" date="2016-10" db="EMBL/GenBank/DDBJ databases">
        <authorList>
            <person name="de Groot N.N."/>
        </authorList>
    </citation>
    <scope>NUCLEOTIDE SEQUENCE [LARGE SCALE GENOMIC DNA]</scope>
    <source>
        <strain evidence="2 3">ATCC 43154</strain>
    </source>
</reference>
<dbReference type="AlphaFoldDB" id="A0A1I4TDA6"/>
<sequence>MRLPGTRYQEHGWEQVRKLLGRCSVQAFRQFSAEQVLCPPGAQGTLLERYTEAVAAALRAADKTARAEAHGNSYGDSVSELALSLLFELQAQAGFWAALLAAIAAEHGRGGAFWHEAAADGILRKKFNDMYAGLRDKVDADNYSVSTGRPCSPNKIYTYRMLDTAYREVERLFAGWQQHQQQVGEILGRPLAGAPIEARQMKSIAGCKAEWIIRWSETLERYDGAPGPLHTRSKRFASLKNSPEKIAAMLAEIGDYEELSSNMDSADAWQGNGDSGAAALWLEDYWRVVGESEAAEHAGGAFADTPDRILPPTDDELAADTDTDTDADTDTDTADNADADDAALLVREQLVADGLSLPPRYLEQARLAQDGGSWTLRILSQDSLPIRLAVYHKLLGPDDATYPDEWLDPATGALPTLQQLAALDQISMPTLRKRRNEAIDRLHAAHDVSHNLNHNAGHDVSHQAAPRAEAQ</sequence>